<evidence type="ECO:0000313" key="10">
    <source>
        <dbReference type="EMBL" id="BCN94067.1"/>
    </source>
</evidence>
<evidence type="ECO:0000256" key="2">
    <source>
        <dbReference type="SAM" id="MobiDB-lite"/>
    </source>
</evidence>
<dbReference type="Pfam" id="PF13518">
    <property type="entry name" value="HTH_28"/>
    <property type="match status" value="1"/>
</dbReference>
<evidence type="ECO:0000313" key="9">
    <source>
        <dbReference type="EMBL" id="BCN93627.1"/>
    </source>
</evidence>
<evidence type="ECO:0000313" key="6">
    <source>
        <dbReference type="EMBL" id="BCN93210.1"/>
    </source>
</evidence>
<dbReference type="EMBL" id="AP024202">
    <property type="protein sequence ID" value="BCN93084.1"/>
    <property type="molecule type" value="Genomic_DNA"/>
</dbReference>
<dbReference type="EMBL" id="AP024202">
    <property type="protein sequence ID" value="BCN93627.1"/>
    <property type="molecule type" value="Genomic_DNA"/>
</dbReference>
<comment type="similarity">
    <text evidence="1">Belongs to the IS150/IS1296 orfA family.</text>
</comment>
<feature type="domain" description="Insertion element IS150 protein InsJ-like helix-turn-helix" evidence="3">
    <location>
        <begin position="63"/>
        <end position="115"/>
    </location>
</feature>
<dbReference type="InterPro" id="IPR055247">
    <property type="entry name" value="InsJ-like_HTH"/>
</dbReference>
<evidence type="ECO:0000313" key="4">
    <source>
        <dbReference type="EMBL" id="BCN93084.1"/>
    </source>
</evidence>
<gene>
    <name evidence="4" type="ORF">THMIRHAM_08690</name>
    <name evidence="5" type="ORF">THMIRHAM_09660</name>
    <name evidence="6" type="ORF">THMIRHAM_09950</name>
    <name evidence="7" type="ORF">THMIRHAM_13070</name>
    <name evidence="8" type="ORF">THMIRHAM_13520</name>
    <name evidence="9" type="ORF">THMIRHAM_14120</name>
    <name evidence="10" type="ORF">THMIRHAM_18520</name>
</gene>
<dbReference type="EMBL" id="AP024202">
    <property type="protein sequence ID" value="BCN93522.1"/>
    <property type="molecule type" value="Genomic_DNA"/>
</dbReference>
<reference evidence="5" key="1">
    <citation type="journal article" date="2022" name="Arch. Microbiol.">
        <title>Thiomicrorhabdus immobilis sp. nov., a mesophilic sulfur-oxidizing bacterium isolated from sediment of a brackish lake in northern Japan.</title>
        <authorList>
            <person name="Kojima H."/>
            <person name="Mochizuki J."/>
            <person name="Kanda M."/>
            <person name="Watanabe T."/>
            <person name="Fukui M."/>
        </authorList>
    </citation>
    <scope>NUCLEOTIDE SEQUENCE</scope>
    <source>
        <strain evidence="5">Am19</strain>
    </source>
</reference>
<evidence type="ECO:0000313" key="11">
    <source>
        <dbReference type="Proteomes" id="UP001054820"/>
    </source>
</evidence>
<dbReference type="Proteomes" id="UP001054820">
    <property type="component" value="Chromosome"/>
</dbReference>
<proteinExistence type="inferred from homology"/>
<keyword evidence="11" id="KW-1185">Reference proteome</keyword>
<evidence type="ECO:0000313" key="7">
    <source>
        <dbReference type="EMBL" id="BCN93522.1"/>
    </source>
</evidence>
<dbReference type="InterPro" id="IPR009057">
    <property type="entry name" value="Homeodomain-like_sf"/>
</dbReference>
<dbReference type="InterPro" id="IPR010921">
    <property type="entry name" value="Trp_repressor/repl_initiator"/>
</dbReference>
<dbReference type="RefSeq" id="WP_237260710.1">
    <property type="nucleotide sequence ID" value="NZ_AP024202.1"/>
</dbReference>
<organism evidence="5 11">
    <name type="scientific">Thiomicrorhabdus immobilis</name>
    <dbReference type="NCBI Taxonomy" id="2791037"/>
    <lineage>
        <taxon>Bacteria</taxon>
        <taxon>Pseudomonadati</taxon>
        <taxon>Pseudomonadota</taxon>
        <taxon>Gammaproteobacteria</taxon>
        <taxon>Thiotrichales</taxon>
        <taxon>Piscirickettsiaceae</taxon>
        <taxon>Thiomicrorhabdus</taxon>
    </lineage>
</organism>
<dbReference type="EMBL" id="AP024202">
    <property type="protein sequence ID" value="BCN93210.1"/>
    <property type="molecule type" value="Genomic_DNA"/>
</dbReference>
<evidence type="ECO:0000256" key="1">
    <source>
        <dbReference type="ARBA" id="ARBA00038232"/>
    </source>
</evidence>
<dbReference type="SUPFAM" id="SSF48295">
    <property type="entry name" value="TrpR-like"/>
    <property type="match status" value="1"/>
</dbReference>
<protein>
    <submittedName>
        <fullName evidence="5">Transposase</fullName>
    </submittedName>
</protein>
<dbReference type="PANTHER" id="PTHR33795:SF1">
    <property type="entry name" value="INSERTION ELEMENT IS150 PROTEIN INSJ"/>
    <property type="match status" value="1"/>
</dbReference>
<dbReference type="PANTHER" id="PTHR33795">
    <property type="entry name" value="INSERTION ELEMENT IS150 PROTEIN INSJ"/>
    <property type="match status" value="1"/>
</dbReference>
<dbReference type="EMBL" id="AP024202">
    <property type="protein sequence ID" value="BCN93567.1"/>
    <property type="molecule type" value="Genomic_DNA"/>
</dbReference>
<name>A0ABM7MCT6_9GAMM</name>
<evidence type="ECO:0000313" key="8">
    <source>
        <dbReference type="EMBL" id="BCN93567.1"/>
    </source>
</evidence>
<dbReference type="EMBL" id="AP024202">
    <property type="protein sequence ID" value="BCN93181.1"/>
    <property type="molecule type" value="Genomic_DNA"/>
</dbReference>
<evidence type="ECO:0000313" key="5">
    <source>
        <dbReference type="EMBL" id="BCN93181.1"/>
    </source>
</evidence>
<evidence type="ECO:0000259" key="3">
    <source>
        <dbReference type="Pfam" id="PF13518"/>
    </source>
</evidence>
<dbReference type="InterPro" id="IPR052057">
    <property type="entry name" value="IS150/IS1296_orfA-like"/>
</dbReference>
<dbReference type="EMBL" id="AP024202">
    <property type="protein sequence ID" value="BCN94067.1"/>
    <property type="molecule type" value="Genomic_DNA"/>
</dbReference>
<feature type="region of interest" description="Disordered" evidence="2">
    <location>
        <begin position="110"/>
        <end position="130"/>
    </location>
</feature>
<accession>A0ABM7MCT6</accession>
<sequence>MSKYNREFKLAIAKQCLSHESSLSISKRLGIPDRYIRYWTQVYRFHGQNAFIKRNTPYSFEDKYRILKHMRENHWSISYTSIVYNMSSAGTISTWLTQFERFGLSGLQPKKQGRKMKKNQKQETIKPTEQMSLEELREELEYRRAENAYLKKLDALLQEKERQSKKKQGS</sequence>
<dbReference type="SUPFAM" id="SSF46689">
    <property type="entry name" value="Homeodomain-like"/>
    <property type="match status" value="1"/>
</dbReference>